<feature type="compositionally biased region" description="Basic and acidic residues" evidence="1">
    <location>
        <begin position="36"/>
        <end position="54"/>
    </location>
</feature>
<reference evidence="2" key="2">
    <citation type="submission" date="2023-06" db="EMBL/GenBank/DDBJ databases">
        <authorList>
            <person name="Ma L."/>
            <person name="Liu K.-W."/>
            <person name="Li Z."/>
            <person name="Hsiao Y.-Y."/>
            <person name="Qi Y."/>
            <person name="Fu T."/>
            <person name="Tang G."/>
            <person name="Zhang D."/>
            <person name="Sun W.-H."/>
            <person name="Liu D.-K."/>
            <person name="Li Y."/>
            <person name="Chen G.-Z."/>
            <person name="Liu X.-D."/>
            <person name="Liao X.-Y."/>
            <person name="Jiang Y.-T."/>
            <person name="Yu X."/>
            <person name="Hao Y."/>
            <person name="Huang J."/>
            <person name="Zhao X.-W."/>
            <person name="Ke S."/>
            <person name="Chen Y.-Y."/>
            <person name="Wu W.-L."/>
            <person name="Hsu J.-L."/>
            <person name="Lin Y.-F."/>
            <person name="Huang M.-D."/>
            <person name="Li C.-Y."/>
            <person name="Huang L."/>
            <person name="Wang Z.-W."/>
            <person name="Zhao X."/>
            <person name="Zhong W.-Y."/>
            <person name="Peng D.-H."/>
            <person name="Ahmad S."/>
            <person name="Lan S."/>
            <person name="Zhang J.-S."/>
            <person name="Tsai W.-C."/>
            <person name="Van De Peer Y."/>
            <person name="Liu Z.-J."/>
        </authorList>
    </citation>
    <scope>NUCLEOTIDE SEQUENCE</scope>
    <source>
        <strain evidence="2">CP</strain>
        <tissue evidence="2">Leaves</tissue>
    </source>
</reference>
<proteinExistence type="predicted"/>
<protein>
    <submittedName>
        <fullName evidence="2">Uncharacterized protein</fullName>
    </submittedName>
</protein>
<evidence type="ECO:0000313" key="3">
    <source>
        <dbReference type="Proteomes" id="UP001180020"/>
    </source>
</evidence>
<evidence type="ECO:0000313" key="2">
    <source>
        <dbReference type="EMBL" id="KAK1307653.1"/>
    </source>
</evidence>
<feature type="region of interest" description="Disordered" evidence="1">
    <location>
        <begin position="1"/>
        <end position="73"/>
    </location>
</feature>
<comment type="caution">
    <text evidence="2">The sequence shown here is derived from an EMBL/GenBank/DDBJ whole genome shotgun (WGS) entry which is preliminary data.</text>
</comment>
<feature type="compositionally biased region" description="Polar residues" evidence="1">
    <location>
        <begin position="1"/>
        <end position="17"/>
    </location>
</feature>
<dbReference type="EMBL" id="JAUJYO010000009">
    <property type="protein sequence ID" value="KAK1307653.1"/>
    <property type="molecule type" value="Genomic_DNA"/>
</dbReference>
<keyword evidence="3" id="KW-1185">Reference proteome</keyword>
<dbReference type="Proteomes" id="UP001180020">
    <property type="component" value="Unassembled WGS sequence"/>
</dbReference>
<dbReference type="AlphaFoldDB" id="A0AAV9E3Z4"/>
<gene>
    <name evidence="2" type="ORF">QJS10_CPA09g01275</name>
</gene>
<evidence type="ECO:0000256" key="1">
    <source>
        <dbReference type="SAM" id="MobiDB-lite"/>
    </source>
</evidence>
<feature type="compositionally biased region" description="Acidic residues" evidence="1">
    <location>
        <begin position="18"/>
        <end position="35"/>
    </location>
</feature>
<accession>A0AAV9E3Z4</accession>
<reference evidence="2" key="1">
    <citation type="journal article" date="2023" name="Nat. Commun.">
        <title>Diploid and tetraploid genomes of Acorus and the evolution of monocots.</title>
        <authorList>
            <person name="Ma L."/>
            <person name="Liu K.W."/>
            <person name="Li Z."/>
            <person name="Hsiao Y.Y."/>
            <person name="Qi Y."/>
            <person name="Fu T."/>
            <person name="Tang G.D."/>
            <person name="Zhang D."/>
            <person name="Sun W.H."/>
            <person name="Liu D.K."/>
            <person name="Li Y."/>
            <person name="Chen G.Z."/>
            <person name="Liu X.D."/>
            <person name="Liao X.Y."/>
            <person name="Jiang Y.T."/>
            <person name="Yu X."/>
            <person name="Hao Y."/>
            <person name="Huang J."/>
            <person name="Zhao X.W."/>
            <person name="Ke S."/>
            <person name="Chen Y.Y."/>
            <person name="Wu W.L."/>
            <person name="Hsu J.L."/>
            <person name="Lin Y.F."/>
            <person name="Huang M.D."/>
            <person name="Li C.Y."/>
            <person name="Huang L."/>
            <person name="Wang Z.W."/>
            <person name="Zhao X."/>
            <person name="Zhong W.Y."/>
            <person name="Peng D.H."/>
            <person name="Ahmad S."/>
            <person name="Lan S."/>
            <person name="Zhang J.S."/>
            <person name="Tsai W.C."/>
            <person name="Van de Peer Y."/>
            <person name="Liu Z.J."/>
        </authorList>
    </citation>
    <scope>NUCLEOTIDE SEQUENCE</scope>
    <source>
        <strain evidence="2">CP</strain>
    </source>
</reference>
<sequence length="105" mass="12087">MMQRRFSNIQYQDQPQDNSEEEEVERFDKEDGDEQDIQKDEQGQQNLHVDKEMGESCTESESSAGEYEGPIINYDPELPVMDVGSQFPNANEFRNALRQAALHSS</sequence>
<name>A0AAV9E3Z4_ACOCL</name>
<organism evidence="2 3">
    <name type="scientific">Acorus calamus</name>
    <name type="common">Sweet flag</name>
    <dbReference type="NCBI Taxonomy" id="4465"/>
    <lineage>
        <taxon>Eukaryota</taxon>
        <taxon>Viridiplantae</taxon>
        <taxon>Streptophyta</taxon>
        <taxon>Embryophyta</taxon>
        <taxon>Tracheophyta</taxon>
        <taxon>Spermatophyta</taxon>
        <taxon>Magnoliopsida</taxon>
        <taxon>Liliopsida</taxon>
        <taxon>Acoraceae</taxon>
        <taxon>Acorus</taxon>
    </lineage>
</organism>